<protein>
    <submittedName>
        <fullName evidence="1">Uncharacterized protein</fullName>
    </submittedName>
</protein>
<evidence type="ECO:0000313" key="2">
    <source>
        <dbReference type="Proteomes" id="UP000622890"/>
    </source>
</evidence>
<sequence length="94" mass="10484">MDKLVSSRLSACFPEEFTDGSNLRLRGEDLLQFLPTSHAQQIQPAFPQFLWSSLLISLCAGVQAIDSVRLYFDAAKRAGMAERRLREGAQAIRA</sequence>
<proteinExistence type="predicted"/>
<gene>
    <name evidence="1" type="ORF">JJB74_19605</name>
</gene>
<comment type="caution">
    <text evidence="1">The sequence shown here is derived from an EMBL/GenBank/DDBJ whole genome shotgun (WGS) entry which is preliminary data.</text>
</comment>
<dbReference type="EMBL" id="JAEPBG010000009">
    <property type="protein sequence ID" value="MBK4736838.1"/>
    <property type="molecule type" value="Genomic_DNA"/>
</dbReference>
<name>A0A934T2J8_9BURK</name>
<dbReference type="Proteomes" id="UP000622890">
    <property type="component" value="Unassembled WGS sequence"/>
</dbReference>
<accession>A0A934T2J8</accession>
<dbReference type="RefSeq" id="WP_200594668.1">
    <property type="nucleotide sequence ID" value="NZ_JAEPBG010000009.1"/>
</dbReference>
<reference evidence="1" key="1">
    <citation type="submission" date="2021-01" db="EMBL/GenBank/DDBJ databases">
        <title>Genome sequence of strain Noviherbaspirillum sp. DKR-6.</title>
        <authorList>
            <person name="Chaudhary D.K."/>
        </authorList>
    </citation>
    <scope>NUCLEOTIDE SEQUENCE</scope>
    <source>
        <strain evidence="1">DKR-6</strain>
    </source>
</reference>
<evidence type="ECO:0000313" key="1">
    <source>
        <dbReference type="EMBL" id="MBK4736838.1"/>
    </source>
</evidence>
<keyword evidence="2" id="KW-1185">Reference proteome</keyword>
<organism evidence="1 2">
    <name type="scientific">Noviherbaspirillum pedocola</name>
    <dbReference type="NCBI Taxonomy" id="2801341"/>
    <lineage>
        <taxon>Bacteria</taxon>
        <taxon>Pseudomonadati</taxon>
        <taxon>Pseudomonadota</taxon>
        <taxon>Betaproteobacteria</taxon>
        <taxon>Burkholderiales</taxon>
        <taxon>Oxalobacteraceae</taxon>
        <taxon>Noviherbaspirillum</taxon>
    </lineage>
</organism>
<dbReference type="AlphaFoldDB" id="A0A934T2J8"/>